<evidence type="ECO:0000256" key="2">
    <source>
        <dbReference type="ARBA" id="ARBA00023015"/>
    </source>
</evidence>
<keyword evidence="9" id="KW-1185">Reference proteome</keyword>
<dbReference type="PROSITE" id="PS50110">
    <property type="entry name" value="RESPONSE_REGULATORY"/>
    <property type="match status" value="1"/>
</dbReference>
<sequence>MRIVLAEDSALLRAGLAQLLEAAGHVVVAVSDAPELIAACAEHSPDLIVSDVRMPPNMADDGLAAVHTIRRERSASGEDALPAVILSQYVAAAYLDTLLEHGSFGYLLKERVGDVRDFLASLEAVARGETVVDPDVVKTLLRNRTSGVAALTAREQEVLALMAEGLSNSQISERLFLSAGAVSKHVAAVFRKLGFAPDDENRRVRAVLEWLRHAPGQSG</sequence>
<keyword evidence="1 5" id="KW-0597">Phosphoprotein</keyword>
<dbReference type="GO" id="GO:0006355">
    <property type="term" value="P:regulation of DNA-templated transcription"/>
    <property type="evidence" value="ECO:0007669"/>
    <property type="project" value="InterPro"/>
</dbReference>
<dbReference type="KEGG" id="dtm:BJL86_0270"/>
<dbReference type="PANTHER" id="PTHR43214">
    <property type="entry name" value="TWO-COMPONENT RESPONSE REGULATOR"/>
    <property type="match status" value="1"/>
</dbReference>
<organism evidence="8 9">
    <name type="scientific">Dietzia timorensis</name>
    <dbReference type="NCBI Taxonomy" id="499555"/>
    <lineage>
        <taxon>Bacteria</taxon>
        <taxon>Bacillati</taxon>
        <taxon>Actinomycetota</taxon>
        <taxon>Actinomycetes</taxon>
        <taxon>Mycobacteriales</taxon>
        <taxon>Dietziaceae</taxon>
        <taxon>Dietzia</taxon>
    </lineage>
</organism>
<dbReference type="GO" id="GO:0000160">
    <property type="term" value="P:phosphorelay signal transduction system"/>
    <property type="evidence" value="ECO:0007669"/>
    <property type="project" value="InterPro"/>
</dbReference>
<dbReference type="Pfam" id="PF00196">
    <property type="entry name" value="GerE"/>
    <property type="match status" value="1"/>
</dbReference>
<feature type="domain" description="HTH luxR-type" evidence="6">
    <location>
        <begin position="144"/>
        <end position="214"/>
    </location>
</feature>
<keyword evidence="2" id="KW-0805">Transcription regulation</keyword>
<evidence type="ECO:0000256" key="1">
    <source>
        <dbReference type="ARBA" id="ARBA00022553"/>
    </source>
</evidence>
<feature type="domain" description="Response regulatory" evidence="7">
    <location>
        <begin position="2"/>
        <end position="124"/>
    </location>
</feature>
<dbReference type="PROSITE" id="PS50043">
    <property type="entry name" value="HTH_LUXR_2"/>
    <property type="match status" value="1"/>
</dbReference>
<dbReference type="RefSeq" id="WP_067476132.1">
    <property type="nucleotide sequence ID" value="NZ_CP015961.1"/>
</dbReference>
<evidence type="ECO:0000259" key="6">
    <source>
        <dbReference type="PROSITE" id="PS50043"/>
    </source>
</evidence>
<evidence type="ECO:0000313" key="9">
    <source>
        <dbReference type="Proteomes" id="UP000186104"/>
    </source>
</evidence>
<dbReference type="Gene3D" id="3.40.50.2300">
    <property type="match status" value="1"/>
</dbReference>
<dbReference type="Pfam" id="PF00072">
    <property type="entry name" value="Response_reg"/>
    <property type="match status" value="1"/>
</dbReference>
<evidence type="ECO:0000256" key="4">
    <source>
        <dbReference type="ARBA" id="ARBA00023163"/>
    </source>
</evidence>
<evidence type="ECO:0000256" key="3">
    <source>
        <dbReference type="ARBA" id="ARBA00023125"/>
    </source>
</evidence>
<keyword evidence="4" id="KW-0804">Transcription</keyword>
<dbReference type="InterPro" id="IPR000792">
    <property type="entry name" value="Tscrpt_reg_LuxR_C"/>
</dbReference>
<dbReference type="GO" id="GO:0003677">
    <property type="term" value="F:DNA binding"/>
    <property type="evidence" value="ECO:0007669"/>
    <property type="project" value="UniProtKB-KW"/>
</dbReference>
<dbReference type="CDD" id="cd17535">
    <property type="entry name" value="REC_NarL-like"/>
    <property type="match status" value="1"/>
</dbReference>
<dbReference type="SUPFAM" id="SSF52172">
    <property type="entry name" value="CheY-like"/>
    <property type="match status" value="1"/>
</dbReference>
<accession>A0A173LI04</accession>
<evidence type="ECO:0000256" key="5">
    <source>
        <dbReference type="PROSITE-ProRule" id="PRU00169"/>
    </source>
</evidence>
<dbReference type="PRINTS" id="PR00038">
    <property type="entry name" value="HTHLUXR"/>
</dbReference>
<dbReference type="InterPro" id="IPR058245">
    <property type="entry name" value="NreC/VraR/RcsB-like_REC"/>
</dbReference>
<reference evidence="8 9" key="1">
    <citation type="submission" date="2016-06" db="EMBL/GenBank/DDBJ databases">
        <title>Complete genome sequence of a saline-alkali tolerant type strain Dietzia timorensis ID05-A0528T.</title>
        <authorList>
            <person name="Wu X."/>
        </authorList>
    </citation>
    <scope>NUCLEOTIDE SEQUENCE [LARGE SCALE GENOMIC DNA]</scope>
    <source>
        <strain evidence="8 9">ID05-A0528</strain>
    </source>
</reference>
<dbReference type="AlphaFoldDB" id="A0A173LI04"/>
<gene>
    <name evidence="8" type="ORF">BJL86_0270</name>
</gene>
<dbReference type="InterPro" id="IPR039420">
    <property type="entry name" value="WalR-like"/>
</dbReference>
<dbReference type="InterPro" id="IPR011006">
    <property type="entry name" value="CheY-like_superfamily"/>
</dbReference>
<dbReference type="EMBL" id="CP015961">
    <property type="protein sequence ID" value="ANI91081.1"/>
    <property type="molecule type" value="Genomic_DNA"/>
</dbReference>
<dbReference type="SMART" id="SM00448">
    <property type="entry name" value="REC"/>
    <property type="match status" value="1"/>
</dbReference>
<name>A0A173LI04_9ACTN</name>
<evidence type="ECO:0000313" key="8">
    <source>
        <dbReference type="EMBL" id="ANI91081.1"/>
    </source>
</evidence>
<dbReference type="PANTHER" id="PTHR43214:SF24">
    <property type="entry name" value="TRANSCRIPTIONAL REGULATORY PROTEIN NARL-RELATED"/>
    <property type="match status" value="1"/>
</dbReference>
<keyword evidence="3" id="KW-0238">DNA-binding</keyword>
<dbReference type="Proteomes" id="UP000186104">
    <property type="component" value="Chromosome"/>
</dbReference>
<dbReference type="SMART" id="SM00421">
    <property type="entry name" value="HTH_LUXR"/>
    <property type="match status" value="1"/>
</dbReference>
<evidence type="ECO:0000259" key="7">
    <source>
        <dbReference type="PROSITE" id="PS50110"/>
    </source>
</evidence>
<protein>
    <submittedName>
        <fullName evidence="8">Oxygen regulatory protein NreC</fullName>
    </submittedName>
</protein>
<dbReference type="STRING" id="499555.BJL86_0270"/>
<dbReference type="CDD" id="cd06170">
    <property type="entry name" value="LuxR_C_like"/>
    <property type="match status" value="1"/>
</dbReference>
<proteinExistence type="predicted"/>
<dbReference type="InterPro" id="IPR001789">
    <property type="entry name" value="Sig_transdc_resp-reg_receiver"/>
</dbReference>
<feature type="modified residue" description="4-aspartylphosphate" evidence="5">
    <location>
        <position position="51"/>
    </location>
</feature>
<dbReference type="OrthoDB" id="9808843at2"/>